<dbReference type="Proteomes" id="UP000006671">
    <property type="component" value="Unassembled WGS sequence"/>
</dbReference>
<keyword evidence="2" id="KW-1185">Reference proteome</keyword>
<dbReference type="KEGG" id="ngr:NAEGRDRAFT_70550"/>
<organism evidence="2">
    <name type="scientific">Naegleria gruberi</name>
    <name type="common">Amoeba</name>
    <dbReference type="NCBI Taxonomy" id="5762"/>
    <lineage>
        <taxon>Eukaryota</taxon>
        <taxon>Discoba</taxon>
        <taxon>Heterolobosea</taxon>
        <taxon>Tetramitia</taxon>
        <taxon>Eutetramitia</taxon>
        <taxon>Vahlkampfiidae</taxon>
        <taxon>Naegleria</taxon>
    </lineage>
</organism>
<dbReference type="VEuPathDB" id="AmoebaDB:NAEGRDRAFT_70550"/>
<dbReference type="AlphaFoldDB" id="D2VNM4"/>
<dbReference type="SUPFAM" id="SSF55961">
    <property type="entry name" value="Bet v1-like"/>
    <property type="match status" value="1"/>
</dbReference>
<dbReference type="InParanoid" id="D2VNM4"/>
<evidence type="ECO:0000313" key="1">
    <source>
        <dbReference type="EMBL" id="EFC41529.1"/>
    </source>
</evidence>
<accession>D2VNM4</accession>
<dbReference type="GeneID" id="8862400"/>
<sequence>MNCAKVEFWNKLVSSTITINKPASDVFEYITKREHYPMGMVVKWEPLGEGLELEQVFAKRLVSDPNLAYASHLQMLPFKVSILTEDNVMNAKLWKWQVSSPQQKGHFVFGWKGVMGWKYFPLFTGEHTFEVIEESEKSCKLIHSERFGGLLGHLFMLYLKLSSFCNHFSEFNSIVKKRLE</sequence>
<proteinExistence type="predicted"/>
<dbReference type="RefSeq" id="XP_002674273.1">
    <property type="nucleotide sequence ID" value="XM_002674227.1"/>
</dbReference>
<reference evidence="1 2" key="1">
    <citation type="journal article" date="2010" name="Cell">
        <title>The genome of Naegleria gruberi illuminates early eukaryotic versatility.</title>
        <authorList>
            <person name="Fritz-Laylin L.K."/>
            <person name="Prochnik S.E."/>
            <person name="Ginger M.L."/>
            <person name="Dacks J.B."/>
            <person name="Carpenter M.L."/>
            <person name="Field M.C."/>
            <person name="Kuo A."/>
            <person name="Paredez A."/>
            <person name="Chapman J."/>
            <person name="Pham J."/>
            <person name="Shu S."/>
            <person name="Neupane R."/>
            <person name="Cipriano M."/>
            <person name="Mancuso J."/>
            <person name="Tu H."/>
            <person name="Salamov A."/>
            <person name="Lindquist E."/>
            <person name="Shapiro H."/>
            <person name="Lucas S."/>
            <person name="Grigoriev I.V."/>
            <person name="Cande W.Z."/>
            <person name="Fulton C."/>
            <person name="Rokhsar D.S."/>
            <person name="Dawson S.C."/>
        </authorList>
    </citation>
    <scope>NUCLEOTIDE SEQUENCE [LARGE SCALE GENOMIC DNA]</scope>
    <source>
        <strain evidence="1 2">NEG-M</strain>
    </source>
</reference>
<dbReference type="EMBL" id="GG738885">
    <property type="protein sequence ID" value="EFC41529.1"/>
    <property type="molecule type" value="Genomic_DNA"/>
</dbReference>
<evidence type="ECO:0000313" key="2">
    <source>
        <dbReference type="Proteomes" id="UP000006671"/>
    </source>
</evidence>
<name>D2VNM4_NAEGR</name>
<protein>
    <submittedName>
        <fullName evidence="1">Predicted protein</fullName>
    </submittedName>
</protein>
<gene>
    <name evidence="1" type="ORF">NAEGRDRAFT_70550</name>
</gene>
<dbReference type="OrthoDB" id="509124at2759"/>